<feature type="transmembrane region" description="Helical" evidence="7">
    <location>
        <begin position="372"/>
        <end position="397"/>
    </location>
</feature>
<evidence type="ECO:0000256" key="4">
    <source>
        <dbReference type="ARBA" id="ARBA00022989"/>
    </source>
</evidence>
<comment type="subcellular location">
    <subcellularLocation>
        <location evidence="1">Cell membrane</location>
        <topology evidence="1">Multi-pass membrane protein</topology>
    </subcellularLocation>
</comment>
<feature type="transmembrane region" description="Helical" evidence="7">
    <location>
        <begin position="343"/>
        <end position="366"/>
    </location>
</feature>
<feature type="transmembrane region" description="Helical" evidence="7">
    <location>
        <begin position="303"/>
        <end position="323"/>
    </location>
</feature>
<organism evidence="9 10">
    <name type="scientific">Kiritimatiella glycovorans</name>
    <dbReference type="NCBI Taxonomy" id="1307763"/>
    <lineage>
        <taxon>Bacteria</taxon>
        <taxon>Pseudomonadati</taxon>
        <taxon>Kiritimatiellota</taxon>
        <taxon>Kiritimatiellia</taxon>
        <taxon>Kiritimatiellales</taxon>
        <taxon>Kiritimatiellaceae</taxon>
        <taxon>Kiritimatiella</taxon>
    </lineage>
</organism>
<dbReference type="GO" id="GO:0005886">
    <property type="term" value="C:plasma membrane"/>
    <property type="evidence" value="ECO:0007669"/>
    <property type="project" value="UniProtKB-SubCell"/>
</dbReference>
<evidence type="ECO:0000313" key="10">
    <source>
        <dbReference type="Proteomes" id="UP000035268"/>
    </source>
</evidence>
<evidence type="ECO:0000256" key="3">
    <source>
        <dbReference type="ARBA" id="ARBA00022692"/>
    </source>
</evidence>
<evidence type="ECO:0000256" key="2">
    <source>
        <dbReference type="ARBA" id="ARBA00022475"/>
    </source>
</evidence>
<evidence type="ECO:0000256" key="7">
    <source>
        <dbReference type="SAM" id="Phobius"/>
    </source>
</evidence>
<dbReference type="RefSeq" id="WP_074041329.1">
    <property type="nucleotide sequence ID" value="NZ_CP010904.1"/>
</dbReference>
<feature type="transmembrane region" description="Helical" evidence="7">
    <location>
        <begin position="783"/>
        <end position="801"/>
    </location>
</feature>
<name>A0A0G3EBB4_9BACT</name>
<reference evidence="10" key="1">
    <citation type="submission" date="2015-02" db="EMBL/GenBank/DDBJ databases">
        <title>Description and complete genome sequence of the first cultured representative of the subdivision 5 of the Verrucomicrobia phylum.</title>
        <authorList>
            <person name="Spring S."/>
            <person name="Bunk B."/>
            <person name="Sproer C."/>
            <person name="Klenk H.-P."/>
        </authorList>
    </citation>
    <scope>NUCLEOTIDE SEQUENCE [LARGE SCALE GENOMIC DNA]</scope>
    <source>
        <strain evidence="10">L21-Fru-AB</strain>
    </source>
</reference>
<gene>
    <name evidence="9" type="ORF">L21SP4_00302</name>
</gene>
<feature type="region of interest" description="Disordered" evidence="6">
    <location>
        <begin position="957"/>
        <end position="980"/>
    </location>
</feature>
<dbReference type="Gene3D" id="1.20.1640.10">
    <property type="entry name" value="Multidrug efflux transporter AcrB transmembrane domain"/>
    <property type="match status" value="2"/>
</dbReference>
<dbReference type="InterPro" id="IPR050545">
    <property type="entry name" value="Mycobact_MmpL"/>
</dbReference>
<proteinExistence type="predicted"/>
<feature type="compositionally biased region" description="Basic and acidic residues" evidence="6">
    <location>
        <begin position="964"/>
        <end position="980"/>
    </location>
</feature>
<dbReference type="EMBL" id="CP010904">
    <property type="protein sequence ID" value="AKJ63583.1"/>
    <property type="molecule type" value="Genomic_DNA"/>
</dbReference>
<reference evidence="9 10" key="2">
    <citation type="journal article" date="2016" name="ISME J.">
        <title>Characterization of the first cultured representative of Verrucomicrobia subdivision 5 indicates the proposal of a novel phylum.</title>
        <authorList>
            <person name="Spring S."/>
            <person name="Bunk B."/>
            <person name="Sproer C."/>
            <person name="Schumann P."/>
            <person name="Rohde M."/>
            <person name="Tindall B.J."/>
            <person name="Klenk H.P."/>
        </authorList>
    </citation>
    <scope>NUCLEOTIDE SEQUENCE [LARGE SCALE GENOMIC DNA]</scope>
    <source>
        <strain evidence="9 10">L21-Fru-AB</strain>
    </source>
</reference>
<feature type="transmembrane region" description="Helical" evidence="7">
    <location>
        <begin position="434"/>
        <end position="454"/>
    </location>
</feature>
<protein>
    <submittedName>
        <fullName evidence="9">Efflux transporter, putative, hydrophobe/amphiphile efflux-3 (HAE3) family</fullName>
    </submittedName>
</protein>
<accession>A0A0G3EBB4</accession>
<feature type="transmembrane region" description="Helical" evidence="7">
    <location>
        <begin position="730"/>
        <end position="750"/>
    </location>
</feature>
<feature type="transmembrane region" description="Helical" evidence="7">
    <location>
        <begin position="836"/>
        <end position="854"/>
    </location>
</feature>
<dbReference type="InterPro" id="IPR000731">
    <property type="entry name" value="SSD"/>
</dbReference>
<evidence type="ECO:0000259" key="8">
    <source>
        <dbReference type="PROSITE" id="PS50156"/>
    </source>
</evidence>
<dbReference type="PANTHER" id="PTHR33406">
    <property type="entry name" value="MEMBRANE PROTEIN MJ1562-RELATED"/>
    <property type="match status" value="1"/>
</dbReference>
<dbReference type="PANTHER" id="PTHR33406:SF13">
    <property type="entry name" value="MEMBRANE PROTEIN YDFJ"/>
    <property type="match status" value="1"/>
</dbReference>
<keyword evidence="10" id="KW-1185">Reference proteome</keyword>
<dbReference type="Pfam" id="PF03176">
    <property type="entry name" value="MMPL"/>
    <property type="match status" value="2"/>
</dbReference>
<feature type="transmembrane region" description="Helical" evidence="7">
    <location>
        <begin position="757"/>
        <end position="777"/>
    </location>
</feature>
<feature type="transmembrane region" description="Helical" evidence="7">
    <location>
        <begin position="860"/>
        <end position="883"/>
    </location>
</feature>
<dbReference type="Proteomes" id="UP000035268">
    <property type="component" value="Chromosome"/>
</dbReference>
<evidence type="ECO:0000256" key="5">
    <source>
        <dbReference type="ARBA" id="ARBA00023136"/>
    </source>
</evidence>
<dbReference type="PATRIC" id="fig|1609981.3.peg.317"/>
<dbReference type="PROSITE" id="PS50156">
    <property type="entry name" value="SSD"/>
    <property type="match status" value="1"/>
</dbReference>
<sequence precursor="true">MKNNPGGLIARFCTRHPRAVTLLMVKLALLLALLAALPTLWPEQFTGLAPLKVDTDPENMLPKDAEVRVYHDRMKETMSLNDMVVVGVVNEQDPDGVFNPDSLRRVYELTEYAKGLRWPAGDATNETVGVVPIDIIAPSTVDNIEQGEQPGVVRFEWLMQEPPATREEARAIRERAQDIPFLNGTLLSSDGKAVALYLPLTSKDMSSRVYDALQEKIATFDGPEQYHITGLPVAEDVFGVEMFKQMAISAPLAMLIIFLLMWFFFRKITLIISPMIVAVVCVIMTMGLLVATGNTVHIMSSMIPVFIMPIAVLDAVHILSEFFDRYQETRDRETTITRVMDSLFVPMLYTSITTAVGFGSLALVPIPPVQVFGIFVSFGVLMAWLWTITFIPAYIMFLKPSSLENFGAVHHGEQEHQGALSRVLRKTGRATFRYAKPVLAGVVVLSAVAVYGISQIRINDNPIRWFNRAHPIRVADRVLNEHFGGTYMAYLTLEPGEAAGTTADYAAGLQERLREKGASLKDIPQSEKVFEELARRASVGPEATQPRAQLLDRLEKHADEQLFGAPEAQMEAWDAALSFLAKERGRDQVFKQPEVLAFIDRLKAHLLDTGIVGEVNSLSTIVKTVYRELQSGREEDYRLPDSSGGVAQTLLQYQNSHRPQDLWHFVTPDYRTSVLWLQLRSGDNRDMEKVVHAVDAFMKEHDGPGSVRLRHRWFGLTHINVVWQDRMVSGMLQAFLGSFLIVFLMMTILYRSALWGLLSMVPLTVTIALIYGAIGLIGKDYDMPVAVLSALSLGLAVDYAIHFLSRSRAIYLEHGSWADTAGPVFGEPARAITRNAIVIGVGFLPLLAAPLVPYKTVGVFIAAILLTAGLASLLILPALITLLERLLFPRTRKSMMACHCGTCFVTSLAVLAVVVINLARFLKGGWTATTWVSLVIVLILAQACYWISRTERCTEEVPVPGHGGTEDDLKQSATNEEREP</sequence>
<keyword evidence="4 7" id="KW-1133">Transmembrane helix</keyword>
<feature type="transmembrane region" description="Helical" evidence="7">
    <location>
        <begin position="895"/>
        <end position="916"/>
    </location>
</feature>
<evidence type="ECO:0000313" key="9">
    <source>
        <dbReference type="EMBL" id="AKJ63583.1"/>
    </source>
</evidence>
<keyword evidence="2" id="KW-1003">Cell membrane</keyword>
<dbReference type="STRING" id="1307763.L21SP4_00302"/>
<keyword evidence="5 7" id="KW-0472">Membrane</keyword>
<evidence type="ECO:0000256" key="6">
    <source>
        <dbReference type="SAM" id="MobiDB-lite"/>
    </source>
</evidence>
<evidence type="ECO:0000256" key="1">
    <source>
        <dbReference type="ARBA" id="ARBA00004651"/>
    </source>
</evidence>
<feature type="transmembrane region" description="Helical" evidence="7">
    <location>
        <begin position="928"/>
        <end position="947"/>
    </location>
</feature>
<dbReference type="SUPFAM" id="SSF82866">
    <property type="entry name" value="Multidrug efflux transporter AcrB transmembrane domain"/>
    <property type="match status" value="2"/>
</dbReference>
<feature type="transmembrane region" description="Helical" evidence="7">
    <location>
        <begin position="272"/>
        <end position="291"/>
    </location>
</feature>
<dbReference type="KEGG" id="vbl:L21SP4_00302"/>
<feature type="transmembrane region" description="Helical" evidence="7">
    <location>
        <begin position="246"/>
        <end position="265"/>
    </location>
</feature>
<keyword evidence="3 7" id="KW-0812">Transmembrane</keyword>
<dbReference type="AlphaFoldDB" id="A0A0G3EBB4"/>
<dbReference type="OrthoDB" id="9803781at2"/>
<dbReference type="InterPro" id="IPR004869">
    <property type="entry name" value="MMPL_dom"/>
</dbReference>
<feature type="domain" description="SSD" evidence="8">
    <location>
        <begin position="267"/>
        <end position="397"/>
    </location>
</feature>